<dbReference type="EMBL" id="GEDC01000609">
    <property type="protein sequence ID" value="JAS36689.1"/>
    <property type="molecule type" value="Transcribed_RNA"/>
</dbReference>
<evidence type="ECO:0000256" key="1">
    <source>
        <dbReference type="SAM" id="Phobius"/>
    </source>
</evidence>
<evidence type="ECO:0000313" key="3">
    <source>
        <dbReference type="EMBL" id="JAS36689.1"/>
    </source>
</evidence>
<evidence type="ECO:0000313" key="2">
    <source>
        <dbReference type="EMBL" id="JAS33212.1"/>
    </source>
</evidence>
<gene>
    <name evidence="3" type="ORF">g.17780</name>
    <name evidence="2" type="ORF">g.17782</name>
</gene>
<dbReference type="EMBL" id="GEDC01004086">
    <property type="protein sequence ID" value="JAS33212.1"/>
    <property type="molecule type" value="Transcribed_RNA"/>
</dbReference>
<keyword evidence="1" id="KW-0812">Transmembrane</keyword>
<dbReference type="AlphaFoldDB" id="A0A1B6E5K2"/>
<protein>
    <submittedName>
        <fullName evidence="2">Uncharacterized protein</fullName>
    </submittedName>
</protein>
<organism evidence="2">
    <name type="scientific">Clastoptera arizonana</name>
    <name type="common">Arizona spittle bug</name>
    <dbReference type="NCBI Taxonomy" id="38151"/>
    <lineage>
        <taxon>Eukaryota</taxon>
        <taxon>Metazoa</taxon>
        <taxon>Ecdysozoa</taxon>
        <taxon>Arthropoda</taxon>
        <taxon>Hexapoda</taxon>
        <taxon>Insecta</taxon>
        <taxon>Pterygota</taxon>
        <taxon>Neoptera</taxon>
        <taxon>Paraneoptera</taxon>
        <taxon>Hemiptera</taxon>
        <taxon>Auchenorrhyncha</taxon>
        <taxon>Cercopoidea</taxon>
        <taxon>Clastopteridae</taxon>
        <taxon>Clastoptera</taxon>
    </lineage>
</organism>
<keyword evidence="1" id="KW-1133">Transmembrane helix</keyword>
<sequence length="170" mass="20196">MTIIRKTNCILSLKIIFILSTLPMYLVGYYMDPIWKKILTPMDIQVLDKEAIRVEKKAVEVFSRTNTAPETKYKVIYRVMKEETKVLRVLRMLLIENNCKDSDSYFIVKKTLKAIKELKKFKKVTERIENKISRTVDILRKIKEARYVLNDDGYFDEEFDLTQLIRATNM</sequence>
<reference evidence="2" key="1">
    <citation type="submission" date="2015-12" db="EMBL/GenBank/DDBJ databases">
        <title>De novo transcriptome assembly of four potential Pierce s Disease insect vectors from Arizona vineyards.</title>
        <authorList>
            <person name="Tassone E.E."/>
        </authorList>
    </citation>
    <scope>NUCLEOTIDE SEQUENCE</scope>
</reference>
<proteinExistence type="predicted"/>
<name>A0A1B6E5K2_9HEMI</name>
<feature type="transmembrane region" description="Helical" evidence="1">
    <location>
        <begin position="12"/>
        <end position="31"/>
    </location>
</feature>
<accession>A0A1B6E5K2</accession>
<keyword evidence="1" id="KW-0472">Membrane</keyword>